<dbReference type="CDD" id="cd02511">
    <property type="entry name" value="Beta4Glucosyltransferase"/>
    <property type="match status" value="1"/>
</dbReference>
<gene>
    <name evidence="3" type="ORF">KTO63_18570</name>
</gene>
<evidence type="ECO:0000313" key="3">
    <source>
        <dbReference type="EMBL" id="MBV4359179.1"/>
    </source>
</evidence>
<keyword evidence="4" id="KW-1185">Reference proteome</keyword>
<dbReference type="Pfam" id="PF00535">
    <property type="entry name" value="Glycos_transf_2"/>
    <property type="match status" value="1"/>
</dbReference>
<dbReference type="InterPro" id="IPR001173">
    <property type="entry name" value="Glyco_trans_2-like"/>
</dbReference>
<evidence type="ECO:0000259" key="2">
    <source>
        <dbReference type="Pfam" id="PF00535"/>
    </source>
</evidence>
<comment type="caution">
    <text evidence="3">The sequence shown here is derived from an EMBL/GenBank/DDBJ whole genome shotgun (WGS) entry which is preliminary data.</text>
</comment>
<feature type="domain" description="Glycosyltransferase 2-like" evidence="2">
    <location>
        <begin position="5"/>
        <end position="124"/>
    </location>
</feature>
<evidence type="ECO:0000313" key="4">
    <source>
        <dbReference type="Proteomes" id="UP000812270"/>
    </source>
</evidence>
<evidence type="ECO:0000256" key="1">
    <source>
        <dbReference type="ARBA" id="ARBA00038494"/>
    </source>
</evidence>
<reference evidence="3" key="1">
    <citation type="submission" date="2021-06" db="EMBL/GenBank/DDBJ databases">
        <authorList>
            <person name="Huq M.A."/>
        </authorList>
    </citation>
    <scope>NUCLEOTIDE SEQUENCE</scope>
    <source>
        <strain evidence="3">MAH-26</strain>
    </source>
</reference>
<name>A0A9E2W5S0_9BACT</name>
<dbReference type="RefSeq" id="WP_217793120.1">
    <property type="nucleotide sequence ID" value="NZ_JAHSPG010000014.1"/>
</dbReference>
<dbReference type="AlphaFoldDB" id="A0A9E2W5S0"/>
<dbReference type="PANTHER" id="PTHR43630">
    <property type="entry name" value="POLY-BETA-1,6-N-ACETYL-D-GLUCOSAMINE SYNTHASE"/>
    <property type="match status" value="1"/>
</dbReference>
<accession>A0A9E2W5S0</accession>
<protein>
    <submittedName>
        <fullName evidence="3">Glycosyltransferase family 2 protein</fullName>
    </submittedName>
</protein>
<dbReference type="PANTHER" id="PTHR43630:SF2">
    <property type="entry name" value="GLYCOSYLTRANSFERASE"/>
    <property type="match status" value="1"/>
</dbReference>
<dbReference type="Proteomes" id="UP000812270">
    <property type="component" value="Unassembled WGS sequence"/>
</dbReference>
<dbReference type="EMBL" id="JAHSPG010000014">
    <property type="protein sequence ID" value="MBV4359179.1"/>
    <property type="molecule type" value="Genomic_DNA"/>
</dbReference>
<proteinExistence type="inferred from homology"/>
<comment type="similarity">
    <text evidence="1">Belongs to the glycosyltransferase 2 family. WaaE/KdtX subfamily.</text>
</comment>
<organism evidence="3 4">
    <name type="scientific">Pinibacter aurantiacus</name>
    <dbReference type="NCBI Taxonomy" id="2851599"/>
    <lineage>
        <taxon>Bacteria</taxon>
        <taxon>Pseudomonadati</taxon>
        <taxon>Bacteroidota</taxon>
        <taxon>Chitinophagia</taxon>
        <taxon>Chitinophagales</taxon>
        <taxon>Chitinophagaceae</taxon>
        <taxon>Pinibacter</taxon>
    </lineage>
</organism>
<sequence>MSKVSVYIIGYNEEKKIAAAVNSVVNWADEVIVIDSYSTDKTAEIATNLGAKVVQVAFEGFGKLRNDAMKFCNHPWIFSLDSDERCTPEAAAEILKIVRADDQNGPVAYFVPRRNYFMGQKIKFSGWYPDYRQPQLFRTGKMTYSLSPVHEEYEVHGKTGKLHNYIWQYPFENLAQMMHKANRYSTLGAQKYLHKKKGGLRPALSHGIWSFLQTYFFRGGILDGRAGFAIAFYDFYYTFYKYLKLKELQAGWKEPENFNE</sequence>